<name>A0A0C7N9C8_9SACH</name>
<keyword evidence="4" id="KW-0809">Transit peptide</keyword>
<evidence type="ECO:0000313" key="9">
    <source>
        <dbReference type="Proteomes" id="UP000054304"/>
    </source>
</evidence>
<gene>
    <name evidence="8" type="ORF">LALA0_S11e05292g</name>
</gene>
<dbReference type="AlphaFoldDB" id="A0A0C7N9C8"/>
<dbReference type="OrthoDB" id="3996489at2759"/>
<evidence type="ECO:0000256" key="7">
    <source>
        <dbReference type="SAM" id="MobiDB-lite"/>
    </source>
</evidence>
<protein>
    <recommendedName>
        <fullName evidence="3">Altered inheritance of mitochondria protein 23, mitochondrial</fullName>
    </recommendedName>
</protein>
<evidence type="ECO:0000256" key="2">
    <source>
        <dbReference type="ARBA" id="ARBA00008476"/>
    </source>
</evidence>
<keyword evidence="9" id="KW-1185">Reference proteome</keyword>
<sequence length="370" mass="42008">MMSLQGLRSIPIASRTLFGRLGRVHRGFHPDRPITSGSVSRSNDILFNATTSMKNNKSRKSYPNASATNSQLPKSTFPLRRNVKLGNSASGQHFAKKRTMIKWTSGTERAQNAANHILQQVLKYNGRGIVKVVMQESNTLEEKVFVNWAADIDLDQMGFILVNIEQTSSGSIPLIKVVDSKTALKRYSDELAERKKEELIKMGFSSKRLGKKNDKDNSDDNLKQIKISWQISDSDLNKQKANEITSQLKKGHKVYLYLNGKDELSKINWSDDISASQEDEKKSKGPKITSKEYARRETVLRRLHEITSEWALQPALDGSIESRLIMKLNPKPASTNKDDKALIKEERRQLKQARLETKLLRKKKKESELS</sequence>
<evidence type="ECO:0000313" key="8">
    <source>
        <dbReference type="EMBL" id="CEP64488.1"/>
    </source>
</evidence>
<dbReference type="GO" id="GO:0070124">
    <property type="term" value="P:mitochondrial translational initiation"/>
    <property type="evidence" value="ECO:0007669"/>
    <property type="project" value="EnsemblFungi"/>
</dbReference>
<dbReference type="InterPro" id="IPR029427">
    <property type="entry name" value="AIM23"/>
</dbReference>
<dbReference type="RefSeq" id="XP_022630695.1">
    <property type="nucleotide sequence ID" value="XM_022775334.1"/>
</dbReference>
<reference evidence="8 9" key="1">
    <citation type="submission" date="2014-12" db="EMBL/GenBank/DDBJ databases">
        <authorList>
            <person name="Neuveglise Cecile"/>
        </authorList>
    </citation>
    <scope>NUCLEOTIDE SEQUENCE [LARGE SCALE GENOMIC DNA]</scope>
    <source>
        <strain evidence="8 9">CBS 12615</strain>
    </source>
</reference>
<keyword evidence="5" id="KW-0496">Mitochondrion</keyword>
<evidence type="ECO:0000256" key="5">
    <source>
        <dbReference type="ARBA" id="ARBA00023128"/>
    </source>
</evidence>
<evidence type="ECO:0000256" key="4">
    <source>
        <dbReference type="ARBA" id="ARBA00022946"/>
    </source>
</evidence>
<dbReference type="GeneID" id="34688041"/>
<dbReference type="GO" id="GO:0005739">
    <property type="term" value="C:mitochondrion"/>
    <property type="evidence" value="ECO:0007669"/>
    <property type="project" value="UniProtKB-SubCell"/>
</dbReference>
<dbReference type="GO" id="GO:0097177">
    <property type="term" value="F:mitochondrial ribosome binding"/>
    <property type="evidence" value="ECO:0007669"/>
    <property type="project" value="EnsemblFungi"/>
</dbReference>
<evidence type="ECO:0000256" key="3">
    <source>
        <dbReference type="ARBA" id="ARBA00013994"/>
    </source>
</evidence>
<comment type="similarity">
    <text evidence="2">Belongs to the AIM23 family.</text>
</comment>
<dbReference type="HOGENOM" id="CLU_057910_0_0_1"/>
<organism evidence="8 9">
    <name type="scientific">Lachancea lanzarotensis</name>
    <dbReference type="NCBI Taxonomy" id="1245769"/>
    <lineage>
        <taxon>Eukaryota</taxon>
        <taxon>Fungi</taxon>
        <taxon>Dikarya</taxon>
        <taxon>Ascomycota</taxon>
        <taxon>Saccharomycotina</taxon>
        <taxon>Saccharomycetes</taxon>
        <taxon>Saccharomycetales</taxon>
        <taxon>Saccharomycetaceae</taxon>
        <taxon>Lachancea</taxon>
    </lineage>
</organism>
<accession>A0A0C7N9C8</accession>
<dbReference type="EMBL" id="LN736370">
    <property type="protein sequence ID" value="CEP64488.1"/>
    <property type="molecule type" value="Genomic_DNA"/>
</dbReference>
<proteinExistence type="inferred from homology"/>
<keyword evidence="6" id="KW-0175">Coiled coil</keyword>
<dbReference type="Proteomes" id="UP000054304">
    <property type="component" value="Unassembled WGS sequence"/>
</dbReference>
<feature type="coiled-coil region" evidence="6">
    <location>
        <begin position="336"/>
        <end position="363"/>
    </location>
</feature>
<dbReference type="Pfam" id="PF14877">
    <property type="entry name" value="mIF3"/>
    <property type="match status" value="1"/>
</dbReference>
<comment type="subcellular location">
    <subcellularLocation>
        <location evidence="1">Mitochondrion</location>
    </subcellularLocation>
</comment>
<evidence type="ECO:0000256" key="1">
    <source>
        <dbReference type="ARBA" id="ARBA00004173"/>
    </source>
</evidence>
<feature type="region of interest" description="Disordered" evidence="7">
    <location>
        <begin position="50"/>
        <end position="73"/>
    </location>
</feature>
<evidence type="ECO:0000256" key="6">
    <source>
        <dbReference type="SAM" id="Coils"/>
    </source>
</evidence>